<evidence type="ECO:0000259" key="2">
    <source>
        <dbReference type="Pfam" id="PF16793"/>
    </source>
</evidence>
<dbReference type="Proteomes" id="UP000261846">
    <property type="component" value="Segment"/>
</dbReference>
<dbReference type="RefSeq" id="YP_009808207.1">
    <property type="nucleotide sequence ID" value="NC_048038.1"/>
</dbReference>
<dbReference type="Pfam" id="PF16793">
    <property type="entry name" value="RepB_primase"/>
    <property type="match status" value="1"/>
</dbReference>
<dbReference type="Gene3D" id="3.40.50.300">
    <property type="entry name" value="P-loop containing nucleotide triphosphate hydrolases"/>
    <property type="match status" value="1"/>
</dbReference>
<gene>
    <name evidence="3" type="primary">31</name>
    <name evidence="3" type="ORF">SEA_NEFERTHENA_31</name>
</gene>
<evidence type="ECO:0000313" key="3">
    <source>
        <dbReference type="EMBL" id="AXQ52895.1"/>
    </source>
</evidence>
<dbReference type="InterPro" id="IPR027417">
    <property type="entry name" value="P-loop_NTPase"/>
</dbReference>
<feature type="region of interest" description="Disordered" evidence="1">
    <location>
        <begin position="263"/>
        <end position="286"/>
    </location>
</feature>
<name>A0A385D3K9_9CAUD</name>
<dbReference type="Gene3D" id="3.30.70.1790">
    <property type="entry name" value="RepB DNA-primase, N-terminal domain"/>
    <property type="match status" value="1"/>
</dbReference>
<accession>A0A385D3K9</accession>
<dbReference type="GeneID" id="54999105"/>
<dbReference type="InterPro" id="IPR039459">
    <property type="entry name" value="RepB-like_DNA_primase_dom"/>
</dbReference>
<dbReference type="SUPFAM" id="SSF52540">
    <property type="entry name" value="P-loop containing nucleoside triphosphate hydrolases"/>
    <property type="match status" value="1"/>
</dbReference>
<organism evidence="3 4">
    <name type="scientific">Microbacterium phage Neferthena</name>
    <dbReference type="NCBI Taxonomy" id="2301539"/>
    <lineage>
        <taxon>Viruses</taxon>
        <taxon>Duplodnaviria</taxon>
        <taxon>Heunggongvirae</taxon>
        <taxon>Uroviricota</taxon>
        <taxon>Caudoviricetes</taxon>
        <taxon>Neferthenavirus</taxon>
        <taxon>Neferthenavirus neferthena</taxon>
    </lineage>
</organism>
<keyword evidence="4" id="KW-1185">Reference proteome</keyword>
<dbReference type="Pfam" id="PF13481">
    <property type="entry name" value="AAA_25"/>
    <property type="match status" value="1"/>
</dbReference>
<dbReference type="EMBL" id="MH697589">
    <property type="protein sequence ID" value="AXQ52895.1"/>
    <property type="molecule type" value="Genomic_DNA"/>
</dbReference>
<feature type="domain" description="RepB-like DNA primase" evidence="2">
    <location>
        <begin position="85"/>
        <end position="170"/>
    </location>
</feature>
<feature type="compositionally biased region" description="Basic and acidic residues" evidence="1">
    <location>
        <begin position="270"/>
        <end position="285"/>
    </location>
</feature>
<dbReference type="KEGG" id="vg:54999105"/>
<sequence length="560" mass="63115">MDSNPLDLVRKVWQHSRITGNVWMPSIRNIGVEGKERFSEGPIIKARDPKLPQPDDDVDWYWTPAVSHGETRRIRKGQQGSNYPAQRAVWVDCDESYDRALLEALKPSYMWETSPGHTQAIWLLKDEMPVSEFHRDGFMGMLTQAIGADKSGVDVSQLLRVPGTWHHKGKAFHGQVLRAQGNVYTRAMLLQRVARQLGFPAGLASELAAEDPYGDRSKLLWKFGRTAAELGLPQDLTFKLIKATKWNKWVDDPDRLKDDIAKSYEAQPTKPKDTEQKQAQEQVEHDFDEDAPIEAWDMASVGDFGTVLRKPFRWVLPGIIPEAGCGLIVAAPKVGKTRIAIEVALGLATGKRPLGISVPRPRGVGFFSLEDGEYLFAERLEDGLRHGREKYHWDGHIRSEARGELAWEPPVPMELYTNFAQVDLSTPEDQQRLLETIVKHELKLVIIDTLSMAIGKGNVSDQKEMYAVLKPVKDIAKATGCAVLFIHHTRKRVFEKGESIQESILGATALHAWSDFVMSLASPAEDEEFLRLGVQTKRSSGQHYVDDRLHIIKRPTLEED</sequence>
<protein>
    <submittedName>
        <fullName evidence="3">DNA recombinase</fullName>
    </submittedName>
</protein>
<proteinExistence type="predicted"/>
<reference evidence="3 4" key="1">
    <citation type="submission" date="2018-07" db="EMBL/GenBank/DDBJ databases">
        <authorList>
            <person name="Bray K.S."/>
            <person name="Carr Z.A."/>
            <person name="Cox A."/>
            <person name="Croney S.M."/>
            <person name="Francisco T.J."/>
            <person name="Gragg K.N."/>
            <person name="Gress-Byrd C.M."/>
            <person name="Holcomb E.R."/>
            <person name="Justice T.A."/>
            <person name="Latham E.D."/>
            <person name="Lovell F.C."/>
            <person name="Miller H.N."/>
            <person name="Quesada C."/>
            <person name="Radey J."/>
            <person name="Robinson P.M."/>
            <person name="Scott K.N."/>
            <person name="Smith C.E."/>
            <person name="Stamey B.D."/>
            <person name="Stanley G.P."/>
            <person name="Suchonic E.A."/>
            <person name="Taylor K.N."/>
            <person name="Weindel N.A."/>
            <person name="Wiseman B.T."/>
            <person name="Eckardt M.A."/>
            <person name="Gainey M.D."/>
            <person name="Wallen J.R."/>
            <person name="Garlena R.A."/>
            <person name="Russell D.A."/>
            <person name="Pope W.H."/>
            <person name="Jacobs-Sera D."/>
            <person name="Hatfull G.F."/>
        </authorList>
    </citation>
    <scope>NUCLEOTIDE SEQUENCE [LARGE SCALE GENOMIC DNA]</scope>
</reference>
<evidence type="ECO:0000313" key="4">
    <source>
        <dbReference type="Proteomes" id="UP000261846"/>
    </source>
</evidence>
<evidence type="ECO:0000256" key="1">
    <source>
        <dbReference type="SAM" id="MobiDB-lite"/>
    </source>
</evidence>